<evidence type="ECO:0000313" key="5">
    <source>
        <dbReference type="EMBL" id="VVM07683.1"/>
    </source>
</evidence>
<sequence>MPRLPLRERLTLLWRRLLRPREEGERHGRLPTLEQERSRRLRLLTMGFASLAAFVFLYWLFLGRFWVATNDAYVTGNLVPLKAQVAGTVTEVRTDSTRYVRKGEVLVRLDGVKTKVALQRAEAELADSVRRVETLFRQAATLRNRVAAQQAVLSRIASDLNRYRSVVREGAVSFQLVEDTEWQRREAEASLRDLADQLASIEARIRGTTVSTNPEVLRAAALYRSAYLDHVRRNVVAPVSGYVAKRVVQPGDEVFPEKTLLLIIPLDYLWVEANYREVELTHVRPGQPVRISVDLYPRKVRYHGIVEGIIPSAGNNLGLLPPENATGNYIHIVERVPVRIRID</sequence>
<feature type="non-terminal residue" evidence="5">
    <location>
        <position position="343"/>
    </location>
</feature>
<keyword evidence="6" id="KW-1185">Reference proteome</keyword>
<feature type="coiled-coil region" evidence="2">
    <location>
        <begin position="177"/>
        <end position="204"/>
    </location>
</feature>
<comment type="caution">
    <text evidence="5">The sequence shown here is derived from an EMBL/GenBank/DDBJ whole genome shotgun (WGS) entry which is preliminary data.</text>
</comment>
<name>A0A5E6MH44_9BACT</name>
<dbReference type="SUPFAM" id="SSF111369">
    <property type="entry name" value="HlyD-like secretion proteins"/>
    <property type="match status" value="1"/>
</dbReference>
<dbReference type="PANTHER" id="PTHR30386">
    <property type="entry name" value="MEMBRANE FUSION SUBUNIT OF EMRAB-TOLC MULTIDRUG EFFLUX PUMP"/>
    <property type="match status" value="1"/>
</dbReference>
<dbReference type="Proteomes" id="UP000381693">
    <property type="component" value="Unassembled WGS sequence"/>
</dbReference>
<keyword evidence="5" id="KW-0328">Glycosyltransferase</keyword>
<dbReference type="AlphaFoldDB" id="A0A5E6MH44"/>
<dbReference type="Pfam" id="PF25885">
    <property type="entry name" value="HH_EMRA"/>
    <property type="match status" value="1"/>
</dbReference>
<evidence type="ECO:0000256" key="1">
    <source>
        <dbReference type="ARBA" id="ARBA00004196"/>
    </source>
</evidence>
<evidence type="ECO:0000313" key="6">
    <source>
        <dbReference type="Proteomes" id="UP000381693"/>
    </source>
</evidence>
<keyword evidence="3" id="KW-1133">Transmembrane helix</keyword>
<keyword evidence="3" id="KW-0472">Membrane</keyword>
<organism evidence="5 6">
    <name type="scientific">Methylacidimicrobium cyclopophantes</name>
    <dbReference type="NCBI Taxonomy" id="1041766"/>
    <lineage>
        <taxon>Bacteria</taxon>
        <taxon>Pseudomonadati</taxon>
        <taxon>Verrucomicrobiota</taxon>
        <taxon>Methylacidimicrobium</taxon>
    </lineage>
</organism>
<gene>
    <name evidence="5" type="primary">alg44</name>
    <name evidence="5" type="ORF">MAMC_01785</name>
</gene>
<dbReference type="GO" id="GO:0055085">
    <property type="term" value="P:transmembrane transport"/>
    <property type="evidence" value="ECO:0007669"/>
    <property type="project" value="InterPro"/>
</dbReference>
<dbReference type="EMBL" id="CABFUZ020000190">
    <property type="protein sequence ID" value="VVM07683.1"/>
    <property type="molecule type" value="Genomic_DNA"/>
</dbReference>
<protein>
    <submittedName>
        <fullName evidence="5">Partial mannuronan synthase</fullName>
        <ecNumber evidence="5">2.4.1.33</ecNumber>
    </submittedName>
</protein>
<keyword evidence="2" id="KW-0175">Coiled coil</keyword>
<dbReference type="EC" id="2.4.1.33" evidence="5"/>
<feature type="transmembrane region" description="Helical" evidence="3">
    <location>
        <begin position="43"/>
        <end position="61"/>
    </location>
</feature>
<feature type="domain" description="Multidrug export protein EmrA/FarA alpha-helical hairpin" evidence="4">
    <location>
        <begin position="115"/>
        <end position="232"/>
    </location>
</feature>
<reference evidence="5" key="1">
    <citation type="submission" date="2019-09" db="EMBL/GenBank/DDBJ databases">
        <authorList>
            <person name="Cremers G."/>
        </authorList>
    </citation>
    <scope>NUCLEOTIDE SEQUENCE [LARGE SCALE GENOMIC DNA]</scope>
    <source>
        <strain evidence="5">3B</strain>
    </source>
</reference>
<dbReference type="InterPro" id="IPR050739">
    <property type="entry name" value="MFP"/>
</dbReference>
<dbReference type="Gene3D" id="2.40.50.100">
    <property type="match status" value="1"/>
</dbReference>
<dbReference type="GO" id="GO:0047643">
    <property type="term" value="F:alginate synthase activity"/>
    <property type="evidence" value="ECO:0007669"/>
    <property type="project" value="UniProtKB-EC"/>
</dbReference>
<accession>A0A5E6MH44</accession>
<evidence type="ECO:0000259" key="4">
    <source>
        <dbReference type="Pfam" id="PF25885"/>
    </source>
</evidence>
<dbReference type="Gene3D" id="2.40.30.170">
    <property type="match status" value="1"/>
</dbReference>
<keyword evidence="3" id="KW-0812">Transmembrane</keyword>
<dbReference type="GO" id="GO:0030313">
    <property type="term" value="C:cell envelope"/>
    <property type="evidence" value="ECO:0007669"/>
    <property type="project" value="UniProtKB-SubCell"/>
</dbReference>
<keyword evidence="5" id="KW-0808">Transferase</keyword>
<comment type="subcellular location">
    <subcellularLocation>
        <location evidence="1">Cell envelope</location>
    </subcellularLocation>
</comment>
<evidence type="ECO:0000256" key="3">
    <source>
        <dbReference type="SAM" id="Phobius"/>
    </source>
</evidence>
<dbReference type="PANTHER" id="PTHR30386:SF19">
    <property type="entry name" value="MULTIDRUG EXPORT PROTEIN EMRA-RELATED"/>
    <property type="match status" value="1"/>
</dbReference>
<dbReference type="InterPro" id="IPR058633">
    <property type="entry name" value="EmrA/FarA_HH"/>
</dbReference>
<evidence type="ECO:0000256" key="2">
    <source>
        <dbReference type="SAM" id="Coils"/>
    </source>
</evidence>
<proteinExistence type="predicted"/>